<dbReference type="EMBL" id="CP000609">
    <property type="protein sequence ID" value="ABO35415.1"/>
    <property type="molecule type" value="Genomic_DNA"/>
</dbReference>
<dbReference type="AlphaFoldDB" id="A4FYY1"/>
<evidence type="ECO:0000313" key="2">
    <source>
        <dbReference type="EMBL" id="ABO35415.1"/>
    </source>
</evidence>
<keyword evidence="1" id="KW-0472">Membrane</keyword>
<accession>A4FYY1</accession>
<dbReference type="HOGENOM" id="CLU_180509_1_0_2"/>
<dbReference type="STRING" id="402880.MmarC5_1113"/>
<feature type="transmembrane region" description="Helical" evidence="1">
    <location>
        <begin position="54"/>
        <end position="76"/>
    </location>
</feature>
<sequence length="77" mass="8963">MDFDIDIRQFFKRKISYVLFTILVMVFVLSLMLNLCYVAGCGLIPYWIELVPELQVYFGASMAILILGIIFTEYVLK</sequence>
<organism evidence="2 3">
    <name type="scientific">Methanococcus maripaludis (strain C5 / ATCC BAA-1333)</name>
    <dbReference type="NCBI Taxonomy" id="402880"/>
    <lineage>
        <taxon>Archaea</taxon>
        <taxon>Methanobacteriati</taxon>
        <taxon>Methanobacteriota</taxon>
        <taxon>Methanomada group</taxon>
        <taxon>Methanococci</taxon>
        <taxon>Methanococcales</taxon>
        <taxon>Methanococcaceae</taxon>
        <taxon>Methanococcus</taxon>
    </lineage>
</organism>
<evidence type="ECO:0000256" key="1">
    <source>
        <dbReference type="SAM" id="Phobius"/>
    </source>
</evidence>
<dbReference type="GeneID" id="4927639"/>
<dbReference type="RefSeq" id="WP_011868868.1">
    <property type="nucleotide sequence ID" value="NC_009135.1"/>
</dbReference>
<keyword evidence="1" id="KW-0812">Transmembrane</keyword>
<reference evidence="2 3" key="1">
    <citation type="submission" date="2007-03" db="EMBL/GenBank/DDBJ databases">
        <title>Complete sequence of chromosome of Methanococcus maripaludis C5.</title>
        <authorList>
            <consortium name="US DOE Joint Genome Institute"/>
            <person name="Copeland A."/>
            <person name="Lucas S."/>
            <person name="Lapidus A."/>
            <person name="Barry K."/>
            <person name="Glavina del Rio T."/>
            <person name="Dalin E."/>
            <person name="Tice H."/>
            <person name="Pitluck S."/>
            <person name="Chertkov O."/>
            <person name="Brettin T."/>
            <person name="Bruce D."/>
            <person name="Han C."/>
            <person name="Detter J.C."/>
            <person name="Schmutz J."/>
            <person name="Larimer F."/>
            <person name="Land M."/>
            <person name="Hauser L."/>
            <person name="Kyrpides N."/>
            <person name="Mikhailova N."/>
            <person name="Sieprawska-Lupa M."/>
            <person name="Whitman W.B."/>
            <person name="Richardson P."/>
        </authorList>
    </citation>
    <scope>NUCLEOTIDE SEQUENCE [LARGE SCALE GENOMIC DNA]</scope>
    <source>
        <strain evidence="3">C5 / ATCC BAA-1333</strain>
    </source>
</reference>
<gene>
    <name evidence="2" type="ordered locus">MmarC5_1113</name>
</gene>
<dbReference type="Proteomes" id="UP000000253">
    <property type="component" value="Chromosome"/>
</dbReference>
<name>A4FYY1_METM5</name>
<proteinExistence type="predicted"/>
<protein>
    <submittedName>
        <fullName evidence="2">Uncharacterized protein</fullName>
    </submittedName>
</protein>
<evidence type="ECO:0000313" key="3">
    <source>
        <dbReference type="Proteomes" id="UP000000253"/>
    </source>
</evidence>
<dbReference type="eggNOG" id="arCOG06630">
    <property type="taxonomic scope" value="Archaea"/>
</dbReference>
<keyword evidence="1" id="KW-1133">Transmembrane helix</keyword>
<dbReference type="KEGG" id="mmq:MmarC5_1113"/>
<feature type="transmembrane region" description="Helical" evidence="1">
    <location>
        <begin position="17"/>
        <end position="48"/>
    </location>
</feature>
<dbReference type="OrthoDB" id="381190at2157"/>